<evidence type="ECO:0000256" key="1">
    <source>
        <dbReference type="SAM" id="MobiDB-lite"/>
    </source>
</evidence>
<feature type="compositionally biased region" description="Low complexity" evidence="1">
    <location>
        <begin position="1"/>
        <end position="22"/>
    </location>
</feature>
<feature type="compositionally biased region" description="Polar residues" evidence="1">
    <location>
        <begin position="59"/>
        <end position="74"/>
    </location>
</feature>
<keyword evidence="2" id="KW-0812">Transmembrane</keyword>
<keyword evidence="2" id="KW-0472">Membrane</keyword>
<proteinExistence type="predicted"/>
<keyword evidence="4" id="KW-1185">Reference proteome</keyword>
<accession>A0A0G4IVW8</accession>
<feature type="transmembrane region" description="Helical" evidence="2">
    <location>
        <begin position="97"/>
        <end position="121"/>
    </location>
</feature>
<evidence type="ECO:0000313" key="3">
    <source>
        <dbReference type="EMBL" id="CEO99450.1"/>
    </source>
</evidence>
<keyword evidence="2" id="KW-1133">Transmembrane helix</keyword>
<evidence type="ECO:0000313" key="4">
    <source>
        <dbReference type="Proteomes" id="UP000039324"/>
    </source>
</evidence>
<gene>
    <name evidence="3" type="ORF">PBRA_001356</name>
</gene>
<feature type="region of interest" description="Disordered" evidence="1">
    <location>
        <begin position="1"/>
        <end position="79"/>
    </location>
</feature>
<organism evidence="3 4">
    <name type="scientific">Plasmodiophora brassicae</name>
    <name type="common">Clubroot disease agent</name>
    <dbReference type="NCBI Taxonomy" id="37360"/>
    <lineage>
        <taxon>Eukaryota</taxon>
        <taxon>Sar</taxon>
        <taxon>Rhizaria</taxon>
        <taxon>Endomyxa</taxon>
        <taxon>Phytomyxea</taxon>
        <taxon>Plasmodiophorida</taxon>
        <taxon>Plasmodiophoridae</taxon>
        <taxon>Plasmodiophora</taxon>
    </lineage>
</organism>
<feature type="transmembrane region" description="Helical" evidence="2">
    <location>
        <begin position="193"/>
        <end position="214"/>
    </location>
</feature>
<evidence type="ECO:0000256" key="2">
    <source>
        <dbReference type="SAM" id="Phobius"/>
    </source>
</evidence>
<dbReference type="AlphaFoldDB" id="A0A0G4IVW8"/>
<protein>
    <submittedName>
        <fullName evidence="3">Uncharacterized protein</fullName>
    </submittedName>
</protein>
<feature type="region of interest" description="Disordered" evidence="1">
    <location>
        <begin position="396"/>
        <end position="416"/>
    </location>
</feature>
<reference evidence="3 4" key="1">
    <citation type="submission" date="2015-02" db="EMBL/GenBank/DDBJ databases">
        <authorList>
            <person name="Chooi Y.-H."/>
        </authorList>
    </citation>
    <scope>NUCLEOTIDE SEQUENCE [LARGE SCALE GENOMIC DNA]</scope>
    <source>
        <strain evidence="3">E3</strain>
    </source>
</reference>
<dbReference type="Proteomes" id="UP000039324">
    <property type="component" value="Unassembled WGS sequence"/>
</dbReference>
<sequence>MEPGQAPGSPASAATPAAFAPEPGRRKALRSGASSRPLSVDARPPSSEAPSAVPAGPTSALSIATLSPTGTSTPAKDWPPLRTVERRWRLAFPIHPIALSLVAFCSLWATAFSYTSGRLLFRLMPRFGARLVLMALDPQSRLHGLLNGPPNPRTERLMAHPVVSRVKAIGQRALARLTASPAASRLKAAGKHVAVFALGYIPVCFVVGMIDGIVETGSEAAGVLHQFLNEAYPNRTLHEIASRIIVAVHRRFATVLSKAGRNVSQALHGVGDAIVREGRRELAGTARDVSEGLNTARDAISDTFGRTYSDVVVESASTLVAGLTKMGPSVLATGALTTTGLWFLRVVSNRYHGKLARAAADTLHRQRKDALVKATVVSAAAVGAYALTKSITNRLTPLPAADSPPPRTLTDDAAPSASSPIRHLWIVPLATIVTLALTITL</sequence>
<name>A0A0G4IVW8_PLABS</name>
<feature type="compositionally biased region" description="Low complexity" evidence="1">
    <location>
        <begin position="44"/>
        <end position="57"/>
    </location>
</feature>
<dbReference type="EMBL" id="CDSF01000090">
    <property type="protein sequence ID" value="CEO99450.1"/>
    <property type="molecule type" value="Genomic_DNA"/>
</dbReference>